<keyword evidence="6" id="KW-0694">RNA-binding</keyword>
<dbReference type="GO" id="GO:0003723">
    <property type="term" value="F:RNA binding"/>
    <property type="evidence" value="ECO:0007669"/>
    <property type="project" value="UniProtKB-KW"/>
</dbReference>
<comment type="catalytic activity">
    <reaction evidence="9 11">
        <text>tRNA(Tyr) + L-tyrosine + ATP = L-tyrosyl-tRNA(Tyr) + AMP + diphosphate + H(+)</text>
        <dbReference type="Rhea" id="RHEA:10220"/>
        <dbReference type="Rhea" id="RHEA-COMP:9706"/>
        <dbReference type="Rhea" id="RHEA-COMP:9707"/>
        <dbReference type="ChEBI" id="CHEBI:15378"/>
        <dbReference type="ChEBI" id="CHEBI:30616"/>
        <dbReference type="ChEBI" id="CHEBI:33019"/>
        <dbReference type="ChEBI" id="CHEBI:58315"/>
        <dbReference type="ChEBI" id="CHEBI:78442"/>
        <dbReference type="ChEBI" id="CHEBI:78536"/>
        <dbReference type="ChEBI" id="CHEBI:456215"/>
        <dbReference type="EC" id="6.1.1.1"/>
    </reaction>
</comment>
<evidence type="ECO:0000256" key="7">
    <source>
        <dbReference type="ARBA" id="ARBA00022917"/>
    </source>
</evidence>
<feature type="short sequence motif" description="'KMSKS' region" evidence="11">
    <location>
        <begin position="231"/>
        <end position="235"/>
    </location>
</feature>
<comment type="subunit">
    <text evidence="11">Homodimer.</text>
</comment>
<dbReference type="InterPro" id="IPR002307">
    <property type="entry name" value="Tyr-tRNA-ligase"/>
</dbReference>
<dbReference type="InterPro" id="IPR054608">
    <property type="entry name" value="SYY-like_C"/>
</dbReference>
<dbReference type="PANTHER" id="PTHR11766">
    <property type="entry name" value="TYROSYL-TRNA SYNTHETASE"/>
    <property type="match status" value="1"/>
</dbReference>
<dbReference type="PROSITE" id="PS00178">
    <property type="entry name" value="AA_TRNA_LIGASE_I"/>
    <property type="match status" value="1"/>
</dbReference>
<dbReference type="FunFam" id="3.40.50.620:FF:000008">
    <property type="entry name" value="Tyrosine--tRNA ligase"/>
    <property type="match status" value="1"/>
</dbReference>
<dbReference type="GO" id="GO:0004831">
    <property type="term" value="F:tyrosine-tRNA ligase activity"/>
    <property type="evidence" value="ECO:0007669"/>
    <property type="project" value="UniProtKB-UniRule"/>
</dbReference>
<sequence>MGTSILDELEWRGLIAQSTDRDALAEALAEGPVTVYSGFDPTAPSLHAGHLIPLLTLRRFQQAGHRPIVLAGGATGMIGDPRDVGERTLNTADTVADWAGRIRGQLERFVEFDDSPTGAVVANNLSWTGELSAIEFLRDVGKHFSVNVMLDRDTVRRRLEGEGISYTEFSYMLLQANDYVELHQRYGCTLQVGGSDQWGNIIAGVRLVRQKAGASVHALTTPLVTDSEGKKFGKSTGGGSLWLDPEMTSPYAWYQYFINTADADVLPYLRWFTFLSADELVELEQATTERPHERAAQRRLARELTNLVHGEAATAAVELASQALFGRAELGELDEPTLAAALREASVAQLAPGGPDSIIDLLVASGLSASKGAARRTVAEGGAYVNNVKIATDEWIPQASDFLHDRWLVLRRGKRNIAGIERVG</sequence>
<evidence type="ECO:0000313" key="14">
    <source>
        <dbReference type="Proteomes" id="UP000009159"/>
    </source>
</evidence>
<keyword evidence="2 11" id="KW-0963">Cytoplasm</keyword>
<dbReference type="Pfam" id="PF00579">
    <property type="entry name" value="tRNA-synt_1b"/>
    <property type="match status" value="1"/>
</dbReference>
<dbReference type="GO" id="GO:0042803">
    <property type="term" value="F:protein homodimerization activity"/>
    <property type="evidence" value="ECO:0007669"/>
    <property type="project" value="UniProtKB-ARBA"/>
</dbReference>
<keyword evidence="7 11" id="KW-0648">Protein biosynthesis</keyword>
<dbReference type="eggNOG" id="COG0162">
    <property type="taxonomic scope" value="Bacteria"/>
</dbReference>
<keyword evidence="4 11" id="KW-0547">Nucleotide-binding</keyword>
<dbReference type="Gene3D" id="3.10.290.10">
    <property type="entry name" value="RNA-binding S4 domain"/>
    <property type="match status" value="1"/>
</dbReference>
<dbReference type="HAMAP" id="MF_02006">
    <property type="entry name" value="Tyr_tRNA_synth_type1"/>
    <property type="match status" value="1"/>
</dbReference>
<feature type="binding site" evidence="11">
    <location>
        <position position="234"/>
    </location>
    <ligand>
        <name>ATP</name>
        <dbReference type="ChEBI" id="CHEBI:30616"/>
    </ligand>
</feature>
<dbReference type="GO" id="GO:0005524">
    <property type="term" value="F:ATP binding"/>
    <property type="evidence" value="ECO:0007669"/>
    <property type="project" value="UniProtKB-UniRule"/>
</dbReference>
<accession>A1TA92</accession>
<dbReference type="InterPro" id="IPR014729">
    <property type="entry name" value="Rossmann-like_a/b/a_fold"/>
</dbReference>
<evidence type="ECO:0000313" key="13">
    <source>
        <dbReference type="EMBL" id="ABM14092.1"/>
    </source>
</evidence>
<dbReference type="AlphaFoldDB" id="A1TA92"/>
<dbReference type="HOGENOM" id="CLU_024003_0_2_11"/>
<dbReference type="KEGG" id="mva:Mvan_3294"/>
<evidence type="ECO:0000256" key="3">
    <source>
        <dbReference type="ARBA" id="ARBA00022598"/>
    </source>
</evidence>
<gene>
    <name evidence="11" type="primary">tyrS</name>
    <name evidence="13" type="ordered locus">Mvan_3294</name>
</gene>
<dbReference type="Gene3D" id="3.40.50.620">
    <property type="entry name" value="HUPs"/>
    <property type="match status" value="1"/>
</dbReference>
<evidence type="ECO:0000256" key="8">
    <source>
        <dbReference type="ARBA" id="ARBA00023146"/>
    </source>
</evidence>
<protein>
    <recommendedName>
        <fullName evidence="11">Tyrosine--tRNA ligase</fullName>
        <ecNumber evidence="11">6.1.1.1</ecNumber>
    </recommendedName>
    <alternativeName>
        <fullName evidence="11">Tyrosyl-tRNA synthetase</fullName>
        <shortName evidence="11">TyrRS</shortName>
    </alternativeName>
</protein>
<dbReference type="STRING" id="350058.Mvan_3294"/>
<keyword evidence="5 11" id="KW-0067">ATP-binding</keyword>
<comment type="similarity">
    <text evidence="10 11">Belongs to the class-I aminoacyl-tRNA synthetase family. TyrS type 1 subfamily.</text>
</comment>
<name>A1TA92_MYCVP</name>
<dbReference type="SUPFAM" id="SSF55174">
    <property type="entry name" value="Alpha-L RNA-binding motif"/>
    <property type="match status" value="1"/>
</dbReference>
<dbReference type="InterPro" id="IPR002305">
    <property type="entry name" value="aa-tRNA-synth_Ic"/>
</dbReference>
<comment type="subcellular location">
    <subcellularLocation>
        <location evidence="1 11">Cytoplasm</location>
    </subcellularLocation>
</comment>
<evidence type="ECO:0000256" key="9">
    <source>
        <dbReference type="ARBA" id="ARBA00048248"/>
    </source>
</evidence>
<feature type="binding site" evidence="11">
    <location>
        <position position="171"/>
    </location>
    <ligand>
        <name>L-tyrosine</name>
        <dbReference type="ChEBI" id="CHEBI:58315"/>
    </ligand>
</feature>
<feature type="binding site" evidence="11">
    <location>
        <position position="175"/>
    </location>
    <ligand>
        <name>L-tyrosine</name>
        <dbReference type="ChEBI" id="CHEBI:58315"/>
    </ligand>
</feature>
<dbReference type="GO" id="GO:0006437">
    <property type="term" value="P:tyrosyl-tRNA aminoacylation"/>
    <property type="evidence" value="ECO:0007669"/>
    <property type="project" value="UniProtKB-UniRule"/>
</dbReference>
<dbReference type="EC" id="6.1.1.1" evidence="11"/>
<dbReference type="EMBL" id="CP000511">
    <property type="protein sequence ID" value="ABM14092.1"/>
    <property type="molecule type" value="Genomic_DNA"/>
</dbReference>
<reference evidence="13" key="1">
    <citation type="submission" date="2006-12" db="EMBL/GenBank/DDBJ databases">
        <title>Complete sequence of Mycobacterium vanbaalenii PYR-1.</title>
        <authorList>
            <consortium name="US DOE Joint Genome Institute"/>
            <person name="Copeland A."/>
            <person name="Lucas S."/>
            <person name="Lapidus A."/>
            <person name="Barry K."/>
            <person name="Detter J.C."/>
            <person name="Glavina del Rio T."/>
            <person name="Hammon N."/>
            <person name="Israni S."/>
            <person name="Dalin E."/>
            <person name="Tice H."/>
            <person name="Pitluck S."/>
            <person name="Singan V."/>
            <person name="Schmutz J."/>
            <person name="Larimer F."/>
            <person name="Land M."/>
            <person name="Hauser L."/>
            <person name="Kyrpides N."/>
            <person name="Anderson I.J."/>
            <person name="Miller C."/>
            <person name="Richardson P."/>
        </authorList>
    </citation>
    <scope>NUCLEOTIDE SEQUENCE [LARGE SCALE GENOMIC DNA]</scope>
    <source>
        <strain evidence="13">PYR-1</strain>
    </source>
</reference>
<organism evidence="13 14">
    <name type="scientific">Mycolicibacterium vanbaalenii (strain DSM 7251 / JCM 13017 / BCRC 16820 / KCTC 9966 / NRRL B-24157 / PYR-1)</name>
    <name type="common">Mycobacterium vanbaalenii</name>
    <dbReference type="NCBI Taxonomy" id="350058"/>
    <lineage>
        <taxon>Bacteria</taxon>
        <taxon>Bacillati</taxon>
        <taxon>Actinomycetota</taxon>
        <taxon>Actinomycetes</taxon>
        <taxon>Mycobacteriales</taxon>
        <taxon>Mycobacteriaceae</taxon>
        <taxon>Mycolicibacterium</taxon>
    </lineage>
</organism>
<dbReference type="FunFam" id="3.10.290.10:FF:000014">
    <property type="entry name" value="Tyrosine--tRNA ligase"/>
    <property type="match status" value="1"/>
</dbReference>
<dbReference type="NCBIfam" id="TIGR00234">
    <property type="entry name" value="tyrS"/>
    <property type="match status" value="1"/>
</dbReference>
<dbReference type="CDD" id="cd00805">
    <property type="entry name" value="TyrRS_core"/>
    <property type="match status" value="1"/>
</dbReference>
<dbReference type="FunFam" id="1.10.240.10:FF:000001">
    <property type="entry name" value="Tyrosine--tRNA ligase"/>
    <property type="match status" value="1"/>
</dbReference>
<keyword evidence="3 11" id="KW-0436">Ligase</keyword>
<evidence type="ECO:0000256" key="2">
    <source>
        <dbReference type="ARBA" id="ARBA00022490"/>
    </source>
</evidence>
<dbReference type="Gene3D" id="1.10.240.10">
    <property type="entry name" value="Tyrosyl-Transfer RNA Synthetase"/>
    <property type="match status" value="1"/>
</dbReference>
<dbReference type="RefSeq" id="WP_011780497.1">
    <property type="nucleotide sequence ID" value="NC_008726.1"/>
</dbReference>
<feature type="binding site" evidence="11">
    <location>
        <position position="36"/>
    </location>
    <ligand>
        <name>L-tyrosine</name>
        <dbReference type="ChEBI" id="CHEBI:58315"/>
    </ligand>
</feature>
<evidence type="ECO:0000256" key="1">
    <source>
        <dbReference type="ARBA" id="ARBA00004496"/>
    </source>
</evidence>
<dbReference type="PRINTS" id="PR01040">
    <property type="entry name" value="TRNASYNTHTYR"/>
</dbReference>
<evidence type="ECO:0000259" key="12">
    <source>
        <dbReference type="Pfam" id="PF22421"/>
    </source>
</evidence>
<dbReference type="InterPro" id="IPR001412">
    <property type="entry name" value="aa-tRNA-synth_I_CS"/>
</dbReference>
<dbReference type="InterPro" id="IPR024107">
    <property type="entry name" value="Tyr-tRNA-ligase_bac_1"/>
</dbReference>
<proteinExistence type="inferred from homology"/>
<dbReference type="PANTHER" id="PTHR11766:SF0">
    <property type="entry name" value="TYROSINE--TRNA LIGASE, MITOCHONDRIAL"/>
    <property type="match status" value="1"/>
</dbReference>
<evidence type="ECO:0000256" key="11">
    <source>
        <dbReference type="HAMAP-Rule" id="MF_02006"/>
    </source>
</evidence>
<keyword evidence="14" id="KW-1185">Reference proteome</keyword>
<dbReference type="SUPFAM" id="SSF52374">
    <property type="entry name" value="Nucleotidylyl transferase"/>
    <property type="match status" value="1"/>
</dbReference>
<feature type="domain" description="Tyrosine--tRNA ligase SYY-like C-terminal" evidence="12">
    <location>
        <begin position="355"/>
        <end position="416"/>
    </location>
</feature>
<dbReference type="InterPro" id="IPR024088">
    <property type="entry name" value="Tyr-tRNA-ligase_bac-type"/>
</dbReference>
<keyword evidence="8 11" id="KW-0030">Aminoacyl-tRNA synthetase</keyword>
<dbReference type="InterPro" id="IPR036986">
    <property type="entry name" value="S4_RNA-bd_sf"/>
</dbReference>
<dbReference type="Pfam" id="PF22421">
    <property type="entry name" value="SYY_C-terminal"/>
    <property type="match status" value="1"/>
</dbReference>
<evidence type="ECO:0000256" key="10">
    <source>
        <dbReference type="ARBA" id="ARBA00060965"/>
    </source>
</evidence>
<evidence type="ECO:0000256" key="5">
    <source>
        <dbReference type="ARBA" id="ARBA00022840"/>
    </source>
</evidence>
<evidence type="ECO:0000256" key="6">
    <source>
        <dbReference type="ARBA" id="ARBA00022884"/>
    </source>
</evidence>
<comment type="function">
    <text evidence="11">Catalyzes the attachment of tyrosine to tRNA(Tyr) in a two-step reaction: tyrosine is first activated by ATP to form Tyr-AMP and then transferred to the acceptor end of tRNA(Tyr).</text>
</comment>
<dbReference type="Proteomes" id="UP000009159">
    <property type="component" value="Chromosome"/>
</dbReference>
<evidence type="ECO:0000256" key="4">
    <source>
        <dbReference type="ARBA" id="ARBA00022741"/>
    </source>
</evidence>
<dbReference type="GO" id="GO:0005829">
    <property type="term" value="C:cytosol"/>
    <property type="evidence" value="ECO:0007669"/>
    <property type="project" value="TreeGrafter"/>
</dbReference>
<feature type="short sequence motif" description="'HIGH' region" evidence="11">
    <location>
        <begin position="41"/>
        <end position="50"/>
    </location>
</feature>